<dbReference type="AlphaFoldDB" id="A0A8H4AHS9"/>
<gene>
    <name evidence="2" type="ORF">F8M41_020827</name>
</gene>
<protein>
    <submittedName>
        <fullName evidence="2">ATP-dependent DNA helicase pif1</fullName>
    </submittedName>
</protein>
<keyword evidence="2" id="KW-0547">Nucleotide-binding</keyword>
<dbReference type="GO" id="GO:0004386">
    <property type="term" value="F:helicase activity"/>
    <property type="evidence" value="ECO:0007669"/>
    <property type="project" value="UniProtKB-KW"/>
</dbReference>
<sequence>MDLDFCTSCKTFRPKDQFVWDGKRHKTCKRYNFEVLPEESSMITDENTKLEHRNYIEVDYFNLGDLNEYEIQKLTTDIQFDGVADVAYQTHLIVNLDNAMTQEKIAKEIASLIIAEVEGGDDYSWKAEMSRKFGNTVGWFYYFCCKIIIQVDLVINTIEVNIYYGSLHPHLDLSIEMPDEIYEEIKTYSYLTTIELKNHLWHQGFDLSKYSPKRIYYWKSMASQKLFKRYNNHIESACKLLSEYKGSDFQYCLEIKDPDTTAIEFIMPLLKAIKNCNISINEIYFNATYKTARGHFELYGIIADVDGSGFPIAYLIFDTTKVSDTSTSTGKHRKVLKSFLETIKVSNINPDFVFTDKDFAKINAVTSVWGPIVVQLCAWHINRALKLKLKEKAKLSKCETQLRITYDINLAICEFDFIDPAFYSTEDDRNPRKYIVCSSTCQSMVLVLMQKHFDMHPLIPVDA</sequence>
<dbReference type="Pfam" id="PF10551">
    <property type="entry name" value="MULE"/>
    <property type="match status" value="1"/>
</dbReference>
<keyword evidence="2" id="KW-0347">Helicase</keyword>
<keyword evidence="3" id="KW-1185">Reference proteome</keyword>
<accession>A0A8H4AHS9</accession>
<dbReference type="InterPro" id="IPR018289">
    <property type="entry name" value="MULE_transposase_dom"/>
</dbReference>
<comment type="caution">
    <text evidence="2">The sequence shown here is derived from an EMBL/GenBank/DDBJ whole genome shotgun (WGS) entry which is preliminary data.</text>
</comment>
<evidence type="ECO:0000313" key="3">
    <source>
        <dbReference type="Proteomes" id="UP000439903"/>
    </source>
</evidence>
<reference evidence="2 3" key="1">
    <citation type="journal article" date="2019" name="Environ. Microbiol.">
        <title>At the nexus of three kingdoms: the genome of the mycorrhizal fungus Gigaspora margarita provides insights into plant, endobacterial and fungal interactions.</title>
        <authorList>
            <person name="Venice F."/>
            <person name="Ghignone S."/>
            <person name="Salvioli di Fossalunga A."/>
            <person name="Amselem J."/>
            <person name="Novero M."/>
            <person name="Xianan X."/>
            <person name="Sedzielewska Toro K."/>
            <person name="Morin E."/>
            <person name="Lipzen A."/>
            <person name="Grigoriev I.V."/>
            <person name="Henrissat B."/>
            <person name="Martin F.M."/>
            <person name="Bonfante P."/>
        </authorList>
    </citation>
    <scope>NUCLEOTIDE SEQUENCE [LARGE SCALE GENOMIC DNA]</scope>
    <source>
        <strain evidence="2 3">BEG34</strain>
    </source>
</reference>
<evidence type="ECO:0000313" key="2">
    <source>
        <dbReference type="EMBL" id="KAF0497011.1"/>
    </source>
</evidence>
<feature type="domain" description="MULE transposase" evidence="1">
    <location>
        <begin position="284"/>
        <end position="383"/>
    </location>
</feature>
<keyword evidence="2" id="KW-0378">Hydrolase</keyword>
<evidence type="ECO:0000259" key="1">
    <source>
        <dbReference type="Pfam" id="PF10551"/>
    </source>
</evidence>
<proteinExistence type="predicted"/>
<name>A0A8H4AHS9_GIGMA</name>
<organism evidence="2 3">
    <name type="scientific">Gigaspora margarita</name>
    <dbReference type="NCBI Taxonomy" id="4874"/>
    <lineage>
        <taxon>Eukaryota</taxon>
        <taxon>Fungi</taxon>
        <taxon>Fungi incertae sedis</taxon>
        <taxon>Mucoromycota</taxon>
        <taxon>Glomeromycotina</taxon>
        <taxon>Glomeromycetes</taxon>
        <taxon>Diversisporales</taxon>
        <taxon>Gigasporaceae</taxon>
        <taxon>Gigaspora</taxon>
    </lineage>
</organism>
<dbReference type="EMBL" id="WTPW01000588">
    <property type="protein sequence ID" value="KAF0497011.1"/>
    <property type="molecule type" value="Genomic_DNA"/>
</dbReference>
<dbReference type="OrthoDB" id="2290496at2759"/>
<keyword evidence="2" id="KW-0067">ATP-binding</keyword>
<dbReference type="Proteomes" id="UP000439903">
    <property type="component" value="Unassembled WGS sequence"/>
</dbReference>